<organism evidence="1 2">
    <name type="scientific">Cordyceps fumosorosea (strain ARSEF 2679)</name>
    <name type="common">Isaria fumosorosea</name>
    <dbReference type="NCBI Taxonomy" id="1081104"/>
    <lineage>
        <taxon>Eukaryota</taxon>
        <taxon>Fungi</taxon>
        <taxon>Dikarya</taxon>
        <taxon>Ascomycota</taxon>
        <taxon>Pezizomycotina</taxon>
        <taxon>Sordariomycetes</taxon>
        <taxon>Hypocreomycetidae</taxon>
        <taxon>Hypocreales</taxon>
        <taxon>Cordycipitaceae</taxon>
        <taxon>Cordyceps</taxon>
    </lineage>
</organism>
<evidence type="ECO:0000313" key="1">
    <source>
        <dbReference type="EMBL" id="OAA57183.1"/>
    </source>
</evidence>
<dbReference type="AlphaFoldDB" id="A0A167Q0P1"/>
<reference evidence="1 2" key="1">
    <citation type="journal article" date="2016" name="Genome Biol. Evol.">
        <title>Divergent and convergent evolution of fungal pathogenicity.</title>
        <authorList>
            <person name="Shang Y."/>
            <person name="Xiao G."/>
            <person name="Zheng P."/>
            <person name="Cen K."/>
            <person name="Zhan S."/>
            <person name="Wang C."/>
        </authorList>
    </citation>
    <scope>NUCLEOTIDE SEQUENCE [LARGE SCALE GENOMIC DNA]</scope>
    <source>
        <strain evidence="1 2">ARSEF 2679</strain>
    </source>
</reference>
<proteinExistence type="predicted"/>
<comment type="caution">
    <text evidence="1">The sequence shown here is derived from an EMBL/GenBank/DDBJ whole genome shotgun (WGS) entry which is preliminary data.</text>
</comment>
<dbReference type="EMBL" id="AZHB01000020">
    <property type="protein sequence ID" value="OAA57183.1"/>
    <property type="molecule type" value="Genomic_DNA"/>
</dbReference>
<protein>
    <submittedName>
        <fullName evidence="1">Rho GTPase activation protein</fullName>
    </submittedName>
</protein>
<evidence type="ECO:0000313" key="2">
    <source>
        <dbReference type="Proteomes" id="UP000076744"/>
    </source>
</evidence>
<accession>A0A167Q0P1</accession>
<dbReference type="Proteomes" id="UP000076744">
    <property type="component" value="Unassembled WGS sequence"/>
</dbReference>
<dbReference type="STRING" id="1081104.A0A167Q0P1"/>
<keyword evidence="2" id="KW-1185">Reference proteome</keyword>
<dbReference type="RefSeq" id="XP_018701985.1">
    <property type="nucleotide sequence ID" value="XM_018850708.1"/>
</dbReference>
<gene>
    <name evidence="1" type="ORF">ISF_07104</name>
</gene>
<dbReference type="GeneID" id="30023396"/>
<name>A0A167Q0P1_CORFA</name>
<dbReference type="OrthoDB" id="4863673at2759"/>
<sequence length="147" mass="16172">MASKGKTSQQPMSLSAPLLVLPESAFDKPLPGSSTFHSLLQNDRPLFSSHTWTSTSGDLGLLKDADEVEDRAIFVQEYNRLAKKHGLRPLILDDFDLNKPVSVVQLGLTTQIPNNNRMTTKNQRSDGFVACSRPAPGRRQSLEIATP</sequence>